<dbReference type="GO" id="GO:0015891">
    <property type="term" value="P:siderophore transport"/>
    <property type="evidence" value="ECO:0007669"/>
    <property type="project" value="InterPro"/>
</dbReference>
<evidence type="ECO:0000313" key="18">
    <source>
        <dbReference type="Proteomes" id="UP000254618"/>
    </source>
</evidence>
<organism evidence="16 18">
    <name type="scientific">Moraxella equi</name>
    <dbReference type="NCBI Taxonomy" id="60442"/>
    <lineage>
        <taxon>Bacteria</taxon>
        <taxon>Pseudomonadati</taxon>
        <taxon>Pseudomonadota</taxon>
        <taxon>Gammaproteobacteria</taxon>
        <taxon>Moraxellales</taxon>
        <taxon>Moraxellaceae</taxon>
        <taxon>Moraxella</taxon>
    </lineage>
</organism>
<name>A0A378QSC7_9GAMM</name>
<evidence type="ECO:0000256" key="3">
    <source>
        <dbReference type="ARBA" id="ARBA00022448"/>
    </source>
</evidence>
<dbReference type="PROSITE" id="PS52016">
    <property type="entry name" value="TONB_DEPENDENT_REC_3"/>
    <property type="match status" value="1"/>
</dbReference>
<dbReference type="InterPro" id="IPR000531">
    <property type="entry name" value="Beta-barrel_TonB"/>
</dbReference>
<evidence type="ECO:0000256" key="7">
    <source>
        <dbReference type="ARBA" id="ARBA00023136"/>
    </source>
</evidence>
<evidence type="ECO:0000313" key="17">
    <source>
        <dbReference type="Proteomes" id="UP000190777"/>
    </source>
</evidence>
<gene>
    <name evidence="16" type="primary">fhuE</name>
    <name evidence="15" type="ORF">B5J93_00295</name>
    <name evidence="16" type="ORF">NCTC11012_02030</name>
</gene>
<dbReference type="InterPro" id="IPR012910">
    <property type="entry name" value="Plug_dom"/>
</dbReference>
<dbReference type="Gene3D" id="2.170.130.10">
    <property type="entry name" value="TonB-dependent receptor, plug domain"/>
    <property type="match status" value="1"/>
</dbReference>
<keyword evidence="3 10" id="KW-0813">Transport</keyword>
<evidence type="ECO:0000256" key="1">
    <source>
        <dbReference type="ARBA" id="ARBA00004571"/>
    </source>
</evidence>
<dbReference type="CDD" id="cd01347">
    <property type="entry name" value="ligand_gated_channel"/>
    <property type="match status" value="1"/>
</dbReference>
<feature type="signal peptide" evidence="12">
    <location>
        <begin position="1"/>
        <end position="24"/>
    </location>
</feature>
<dbReference type="InterPro" id="IPR036942">
    <property type="entry name" value="Beta-barrel_TonB_sf"/>
</dbReference>
<evidence type="ECO:0000256" key="12">
    <source>
        <dbReference type="SAM" id="SignalP"/>
    </source>
</evidence>
<dbReference type="InterPro" id="IPR037066">
    <property type="entry name" value="Plug_dom_sf"/>
</dbReference>
<evidence type="ECO:0000256" key="11">
    <source>
        <dbReference type="RuleBase" id="RU003357"/>
    </source>
</evidence>
<keyword evidence="7 10" id="KW-0472">Membrane</keyword>
<evidence type="ECO:0000256" key="9">
    <source>
        <dbReference type="ARBA" id="ARBA00023237"/>
    </source>
</evidence>
<evidence type="ECO:0000313" key="16">
    <source>
        <dbReference type="EMBL" id="STZ03775.1"/>
    </source>
</evidence>
<comment type="subcellular location">
    <subcellularLocation>
        <location evidence="1 10">Cell outer membrane</location>
        <topology evidence="1 10">Multi-pass membrane protein</topology>
    </subcellularLocation>
</comment>
<protein>
    <submittedName>
        <fullName evidence="16">Outer-membrane receptor for Fe(III)-coprogen, Fe(III)-ferrioxamine B and Fe(III)-rhodotrulic acid</fullName>
    </submittedName>
</protein>
<evidence type="ECO:0000313" key="15">
    <source>
        <dbReference type="EMBL" id="OPH40200.1"/>
    </source>
</evidence>
<evidence type="ECO:0000259" key="14">
    <source>
        <dbReference type="Pfam" id="PF07715"/>
    </source>
</evidence>
<dbReference type="EMBL" id="UGQF01000001">
    <property type="protein sequence ID" value="STZ03775.1"/>
    <property type="molecule type" value="Genomic_DNA"/>
</dbReference>
<keyword evidence="9 10" id="KW-0998">Cell outer membrane</keyword>
<dbReference type="PANTHER" id="PTHR32552:SF74">
    <property type="entry name" value="HYDROXAMATE SIDEROPHORE RECEPTOR FHUE"/>
    <property type="match status" value="1"/>
</dbReference>
<keyword evidence="8 16" id="KW-0675">Receptor</keyword>
<dbReference type="GO" id="GO:0038023">
    <property type="term" value="F:signaling receptor activity"/>
    <property type="evidence" value="ECO:0007669"/>
    <property type="project" value="InterPro"/>
</dbReference>
<evidence type="ECO:0000256" key="2">
    <source>
        <dbReference type="ARBA" id="ARBA00009810"/>
    </source>
</evidence>
<evidence type="ECO:0000256" key="4">
    <source>
        <dbReference type="ARBA" id="ARBA00022452"/>
    </source>
</evidence>
<dbReference type="SUPFAM" id="SSF56935">
    <property type="entry name" value="Porins"/>
    <property type="match status" value="1"/>
</dbReference>
<dbReference type="PANTHER" id="PTHR32552">
    <property type="entry name" value="FERRICHROME IRON RECEPTOR-RELATED"/>
    <property type="match status" value="1"/>
</dbReference>
<dbReference type="RefSeq" id="WP_079323885.1">
    <property type="nucleotide sequence ID" value="NZ_MXAP01000005.1"/>
</dbReference>
<dbReference type="Pfam" id="PF07715">
    <property type="entry name" value="Plug"/>
    <property type="match status" value="1"/>
</dbReference>
<keyword evidence="4 10" id="KW-1134">Transmembrane beta strand</keyword>
<sequence>MKKFSQKHLSIAISVVCFSQTAFGENIPVNMKEPHVVLAHETINFEDYNRYTVPNSTASAGLSLSNTETPQMVSMLNQARIKDQNLQTMKEVLDNTTGINVGNIDGGRLSFSSRGFNIEQFSADGADMDFNAQMSVGETLVGTDIYDRVEVTHGATGLLTGSGEPSARINMIRKKAIYNTPTGEISANINRFGNYGASLDYGQALTKSGNVRGRMVLNHQDGETFIDGEERGRTSYYATVQADLTDKTTFDIGAVYRKNKQHGVMWGGLPTYFSDGSKTNWESSKNNSVDWTRWDNETKEYFGSLQHHFNDDWELNLKAYHMDTKGNPKLLYHSYNTVDKTTGLPSNVRDPAWTYNSYIAKNATKQTFYSADIKGWFDLFGKEHQLTFGASHHTDKRDARSVSLGSDPNALTSLYDWHGGSYPEPIWPTLPDTPQAEVKTTEKSIYGAVQLKIAEPLTLALGSRLSDYDKTGFQWGRTVTAKADHVWTPYAGIIYDINDSQSVYASYTSIFKPQSVRGINGDYLDAEEGNTYELGFKSGSPDGKLQGQVTLFHVQKDNMAQAMVGDCNAGRSCVQGTENSTKEVAYTATDGNTSTGIEVEVSGKLSPNWQAMMSFSQFNAKDRNGKAINTTSSDRMIKLWTIHDMSRYINGLSIGGGVNWYGERYAYLTNPATNTQEKYGQDSIFLVNLMGRYRANPNLDFQLNINNVLNEKYFSGTGFNQITNGEPLNVSGSVTYRF</sequence>
<keyword evidence="12" id="KW-0732">Signal</keyword>
<comment type="similarity">
    <text evidence="2 10 11">Belongs to the TonB-dependent receptor family.</text>
</comment>
<keyword evidence="6 11" id="KW-0798">TonB box</keyword>
<evidence type="ECO:0000256" key="6">
    <source>
        <dbReference type="ARBA" id="ARBA00023077"/>
    </source>
</evidence>
<evidence type="ECO:0000256" key="5">
    <source>
        <dbReference type="ARBA" id="ARBA00022692"/>
    </source>
</evidence>
<reference evidence="16 18" key="2">
    <citation type="submission" date="2018-06" db="EMBL/GenBank/DDBJ databases">
        <authorList>
            <consortium name="Pathogen Informatics"/>
            <person name="Doyle S."/>
        </authorList>
    </citation>
    <scope>NUCLEOTIDE SEQUENCE [LARGE SCALE GENOMIC DNA]</scope>
    <source>
        <strain evidence="16 18">NCTC11012</strain>
    </source>
</reference>
<dbReference type="InterPro" id="IPR039426">
    <property type="entry name" value="TonB-dep_rcpt-like"/>
</dbReference>
<dbReference type="Proteomes" id="UP000254618">
    <property type="component" value="Unassembled WGS sequence"/>
</dbReference>
<accession>A0A378QSC7</accession>
<feature type="domain" description="TonB-dependent receptor plug" evidence="14">
    <location>
        <begin position="67"/>
        <end position="166"/>
    </location>
</feature>
<dbReference type="NCBIfam" id="TIGR01783">
    <property type="entry name" value="TonB-siderophor"/>
    <property type="match status" value="1"/>
</dbReference>
<reference evidence="15 17" key="1">
    <citation type="submission" date="2017-03" db="EMBL/GenBank/DDBJ databases">
        <title>Draft genome sequence of Moraxella equi CCUG 4950T type strain.</title>
        <authorList>
            <person name="Salva-Serra F."/>
            <person name="Engstrom-Jakobsson H."/>
            <person name="Thorell K."/>
            <person name="Jaen-Luchoro D."/>
            <person name="Gonzales-Siles L."/>
            <person name="Karlsson R."/>
            <person name="Yazdan S."/>
            <person name="Boulund F."/>
            <person name="Johnning A."/>
            <person name="Engstrand L."/>
            <person name="Kristiansson E."/>
            <person name="Moore E."/>
        </authorList>
    </citation>
    <scope>NUCLEOTIDE SEQUENCE [LARGE SCALE GENOMIC DNA]</scope>
    <source>
        <strain evidence="15 17">CCUG 4950</strain>
    </source>
</reference>
<proteinExistence type="inferred from homology"/>
<evidence type="ECO:0000259" key="13">
    <source>
        <dbReference type="Pfam" id="PF00593"/>
    </source>
</evidence>
<evidence type="ECO:0000256" key="10">
    <source>
        <dbReference type="PROSITE-ProRule" id="PRU01360"/>
    </source>
</evidence>
<keyword evidence="17" id="KW-1185">Reference proteome</keyword>
<evidence type="ECO:0000256" key="8">
    <source>
        <dbReference type="ARBA" id="ARBA00023170"/>
    </source>
</evidence>
<dbReference type="Pfam" id="PF00593">
    <property type="entry name" value="TonB_dep_Rec_b-barrel"/>
    <property type="match status" value="1"/>
</dbReference>
<feature type="domain" description="TonB-dependent receptor-like beta-barrel" evidence="13">
    <location>
        <begin position="271"/>
        <end position="708"/>
    </location>
</feature>
<dbReference type="InterPro" id="IPR010105">
    <property type="entry name" value="TonB_sidphr_rcpt"/>
</dbReference>
<keyword evidence="5 10" id="KW-0812">Transmembrane</keyword>
<feature type="chain" id="PRO_5016748221" evidence="12">
    <location>
        <begin position="25"/>
        <end position="738"/>
    </location>
</feature>
<dbReference type="GO" id="GO:0009279">
    <property type="term" value="C:cell outer membrane"/>
    <property type="evidence" value="ECO:0007669"/>
    <property type="project" value="UniProtKB-SubCell"/>
</dbReference>
<dbReference type="GO" id="GO:0015344">
    <property type="term" value="F:siderophore uptake transmembrane transporter activity"/>
    <property type="evidence" value="ECO:0007669"/>
    <property type="project" value="TreeGrafter"/>
</dbReference>
<dbReference type="AlphaFoldDB" id="A0A378QSC7"/>
<dbReference type="EMBL" id="MXAP01000005">
    <property type="protein sequence ID" value="OPH40200.1"/>
    <property type="molecule type" value="Genomic_DNA"/>
</dbReference>
<dbReference type="Gene3D" id="2.40.170.20">
    <property type="entry name" value="TonB-dependent receptor, beta-barrel domain"/>
    <property type="match status" value="1"/>
</dbReference>
<dbReference type="Proteomes" id="UP000190777">
    <property type="component" value="Unassembled WGS sequence"/>
</dbReference>